<dbReference type="InterPro" id="IPR015422">
    <property type="entry name" value="PyrdxlP-dep_Trfase_small"/>
</dbReference>
<dbReference type="Gene3D" id="3.90.1150.10">
    <property type="entry name" value="Aspartate Aminotransferase, domain 1"/>
    <property type="match status" value="1"/>
</dbReference>
<dbReference type="GO" id="GO:0004760">
    <property type="term" value="F:L-serine-pyruvate transaminase activity"/>
    <property type="evidence" value="ECO:0007669"/>
    <property type="project" value="TreeGrafter"/>
</dbReference>
<reference evidence="7 8" key="1">
    <citation type="submission" date="2016-12" db="EMBL/GenBank/DDBJ databases">
        <title>Discovery of methanogenic haloarchaea.</title>
        <authorList>
            <person name="Sorokin D.Y."/>
            <person name="Makarova K.S."/>
            <person name="Abbas B."/>
            <person name="Ferrer M."/>
            <person name="Golyshin P.N."/>
        </authorList>
    </citation>
    <scope>NUCLEOTIDE SEQUENCE [LARGE SCALE GENOMIC DNA]</scope>
    <source>
        <strain evidence="7">AMET1</strain>
    </source>
</reference>
<evidence type="ECO:0000256" key="2">
    <source>
        <dbReference type="ARBA" id="ARBA00009236"/>
    </source>
</evidence>
<gene>
    <name evidence="7" type="ORF">AMET1_1434</name>
</gene>
<proteinExistence type="inferred from homology"/>
<feature type="domain" description="Aminotransferase class V" evidence="6">
    <location>
        <begin position="105"/>
        <end position="316"/>
    </location>
</feature>
<dbReference type="InterPro" id="IPR015424">
    <property type="entry name" value="PyrdxlP-dep_Trfase"/>
</dbReference>
<name>A0A1Y3GGD6_9EURY</name>
<evidence type="ECO:0000259" key="6">
    <source>
        <dbReference type="Pfam" id="PF00266"/>
    </source>
</evidence>
<dbReference type="InterPro" id="IPR015421">
    <property type="entry name" value="PyrdxlP-dep_Trfase_major"/>
</dbReference>
<evidence type="ECO:0000313" key="8">
    <source>
        <dbReference type="Proteomes" id="UP000195137"/>
    </source>
</evidence>
<evidence type="ECO:0000256" key="5">
    <source>
        <dbReference type="ARBA" id="ARBA00022898"/>
    </source>
</evidence>
<comment type="similarity">
    <text evidence="2">Belongs to the class-V pyridoxal-phosphate-dependent aminotransferase family.</text>
</comment>
<evidence type="ECO:0000256" key="1">
    <source>
        <dbReference type="ARBA" id="ARBA00001933"/>
    </source>
</evidence>
<evidence type="ECO:0000256" key="4">
    <source>
        <dbReference type="ARBA" id="ARBA00022679"/>
    </source>
</evidence>
<dbReference type="InterPro" id="IPR000192">
    <property type="entry name" value="Aminotrans_V_dom"/>
</dbReference>
<protein>
    <submittedName>
        <fullName evidence="7">Serine-pyruvate aminotransferase/archaeal aspartate aminotransferase PucG</fullName>
    </submittedName>
</protein>
<keyword evidence="3 7" id="KW-0032">Aminotransferase</keyword>
<dbReference type="PANTHER" id="PTHR21152:SF24">
    <property type="entry name" value="ALANINE--GLYOXYLATE AMINOTRANSFERASE 1"/>
    <property type="match status" value="1"/>
</dbReference>
<evidence type="ECO:0000313" key="7">
    <source>
        <dbReference type="EMBL" id="OUJ18515.1"/>
    </source>
</evidence>
<keyword evidence="5" id="KW-0663">Pyridoxal phosphate</keyword>
<dbReference type="GO" id="GO:0019265">
    <property type="term" value="P:glycine biosynthetic process, by transamination of glyoxylate"/>
    <property type="evidence" value="ECO:0007669"/>
    <property type="project" value="TreeGrafter"/>
</dbReference>
<comment type="caution">
    <text evidence="7">The sequence shown here is derived from an EMBL/GenBank/DDBJ whole genome shotgun (WGS) entry which is preliminary data.</text>
</comment>
<evidence type="ECO:0000256" key="3">
    <source>
        <dbReference type="ARBA" id="ARBA00022576"/>
    </source>
</evidence>
<sequence>MTAGPTEISPRVRAAMNKEIQSPDFDEKFKVFYKKLIQKTKKIYRTDKDLLILGGEAILGLEAAVSSIIDKNNQVLCITNGFFGDGFIDFVEMRGGKPTTVKHPYDQPINIEKVKESLEKNNFKAATIVHCETPTGILNEIDELLNLLRENNITTIVDAVSSLAGTPVPTDKIDICIGGSQKCFSTPPGLTTITVSQKAWREIEKHKQDTYYTSLKPWKDMWLENNQFPYSNLVTNLYALNESTDMILEEGINNVFKRHRKTHKTCIELCKNLNLDFYPKKPETMSPTVTAIKIEGKAKKIQKTVRKQNKILLSTGLGELQNDIIRIGHMGYNADINKVRKTVEAIEKALK</sequence>
<dbReference type="Gene3D" id="3.40.640.10">
    <property type="entry name" value="Type I PLP-dependent aspartate aminotransferase-like (Major domain)"/>
    <property type="match status" value="1"/>
</dbReference>
<dbReference type="PIRSF" id="PIRSF000524">
    <property type="entry name" value="SPT"/>
    <property type="match status" value="1"/>
</dbReference>
<dbReference type="EMBL" id="MRZU01000004">
    <property type="protein sequence ID" value="OUJ18515.1"/>
    <property type="molecule type" value="Genomic_DNA"/>
</dbReference>
<accession>A0A1Y3GGD6</accession>
<organism evidence="7 8">
    <name type="scientific">Methanonatronarchaeum thermophilum</name>
    <dbReference type="NCBI Taxonomy" id="1927129"/>
    <lineage>
        <taxon>Archaea</taxon>
        <taxon>Methanobacteriati</taxon>
        <taxon>Methanobacteriota</taxon>
        <taxon>Methanonatronarchaeia</taxon>
        <taxon>Methanonatronarchaeales</taxon>
        <taxon>Methanonatronarchaeaceae</taxon>
        <taxon>Methanonatronarchaeum</taxon>
    </lineage>
</organism>
<dbReference type="InterPro" id="IPR024169">
    <property type="entry name" value="SP_NH2Trfase/AEP_transaminase"/>
</dbReference>
<dbReference type="AlphaFoldDB" id="A0A1Y3GGD6"/>
<keyword evidence="7" id="KW-0670">Pyruvate</keyword>
<keyword evidence="8" id="KW-1185">Reference proteome</keyword>
<dbReference type="Proteomes" id="UP000195137">
    <property type="component" value="Unassembled WGS sequence"/>
</dbReference>
<dbReference type="Pfam" id="PF00266">
    <property type="entry name" value="Aminotran_5"/>
    <property type="match status" value="1"/>
</dbReference>
<dbReference type="SUPFAM" id="SSF53383">
    <property type="entry name" value="PLP-dependent transferases"/>
    <property type="match status" value="1"/>
</dbReference>
<keyword evidence="4 7" id="KW-0808">Transferase</keyword>
<dbReference type="GO" id="GO:0008453">
    <property type="term" value="F:alanine-glyoxylate transaminase activity"/>
    <property type="evidence" value="ECO:0007669"/>
    <property type="project" value="TreeGrafter"/>
</dbReference>
<dbReference type="PANTHER" id="PTHR21152">
    <property type="entry name" value="AMINOTRANSFERASE CLASS V"/>
    <property type="match status" value="1"/>
</dbReference>
<comment type="cofactor">
    <cofactor evidence="1">
        <name>pyridoxal 5'-phosphate</name>
        <dbReference type="ChEBI" id="CHEBI:597326"/>
    </cofactor>
</comment>